<feature type="domain" description="ABC1 atypical kinase-like" evidence="2">
    <location>
        <begin position="4"/>
        <end position="125"/>
    </location>
</feature>
<dbReference type="InterPro" id="IPR011009">
    <property type="entry name" value="Kinase-like_dom_sf"/>
</dbReference>
<keyword evidence="4" id="KW-1185">Reference proteome</keyword>
<dbReference type="OrthoDB" id="201153at2759"/>
<sequence>MYAENAIDVARREMAWEVDYFREARNAQQFRELLQDMPEYYVPEVIEDLTSKQVLTTELIEGTSLDKIENPDKDTINKLCLNILKLCLKEVFEFRFMQTDPNWSNFFYNPVTEKICLLDLELLVLMTRNLSTNILR</sequence>
<evidence type="ECO:0000313" key="3">
    <source>
        <dbReference type="EMBL" id="KAJ7330690.1"/>
    </source>
</evidence>
<dbReference type="PANTHER" id="PTHR43851:SF3">
    <property type="entry name" value="COENZYME Q8"/>
    <property type="match status" value="1"/>
</dbReference>
<organism evidence="3 4">
    <name type="scientific">Desmophyllum pertusum</name>
    <dbReference type="NCBI Taxonomy" id="174260"/>
    <lineage>
        <taxon>Eukaryota</taxon>
        <taxon>Metazoa</taxon>
        <taxon>Cnidaria</taxon>
        <taxon>Anthozoa</taxon>
        <taxon>Hexacorallia</taxon>
        <taxon>Scleractinia</taxon>
        <taxon>Caryophylliina</taxon>
        <taxon>Caryophylliidae</taxon>
        <taxon>Desmophyllum</taxon>
    </lineage>
</organism>
<protein>
    <submittedName>
        <fullName evidence="3">Ubiquinone biosynthetic process</fullName>
    </submittedName>
</protein>
<evidence type="ECO:0000256" key="1">
    <source>
        <dbReference type="ARBA" id="ARBA00009670"/>
    </source>
</evidence>
<dbReference type="Pfam" id="PF03109">
    <property type="entry name" value="ABC1"/>
    <property type="match status" value="1"/>
</dbReference>
<reference evidence="3" key="1">
    <citation type="submission" date="2023-01" db="EMBL/GenBank/DDBJ databases">
        <title>Genome assembly of the deep-sea coral Lophelia pertusa.</title>
        <authorList>
            <person name="Herrera S."/>
            <person name="Cordes E."/>
        </authorList>
    </citation>
    <scope>NUCLEOTIDE SEQUENCE</scope>
    <source>
        <strain evidence="3">USNM1676648</strain>
        <tissue evidence="3">Polyp</tissue>
    </source>
</reference>
<dbReference type="InterPro" id="IPR004147">
    <property type="entry name" value="ABC1_dom"/>
</dbReference>
<dbReference type="InterPro" id="IPR051409">
    <property type="entry name" value="Atypical_kinase_ADCK"/>
</dbReference>
<comment type="caution">
    <text evidence="3">The sequence shown here is derived from an EMBL/GenBank/DDBJ whole genome shotgun (WGS) entry which is preliminary data.</text>
</comment>
<keyword evidence="3" id="KW-0830">Ubiquinone</keyword>
<name>A0A9W9YB20_9CNID</name>
<dbReference type="AlphaFoldDB" id="A0A9W9YB20"/>
<dbReference type="SUPFAM" id="SSF56112">
    <property type="entry name" value="Protein kinase-like (PK-like)"/>
    <property type="match status" value="1"/>
</dbReference>
<gene>
    <name evidence="3" type="primary">ADCK3</name>
    <name evidence="3" type="ORF">OS493_021616</name>
</gene>
<evidence type="ECO:0000259" key="2">
    <source>
        <dbReference type="Pfam" id="PF03109"/>
    </source>
</evidence>
<dbReference type="PANTHER" id="PTHR43851">
    <property type="match status" value="1"/>
</dbReference>
<dbReference type="GO" id="GO:0006744">
    <property type="term" value="P:ubiquinone biosynthetic process"/>
    <property type="evidence" value="ECO:0007669"/>
    <property type="project" value="TreeGrafter"/>
</dbReference>
<accession>A0A9W9YB20</accession>
<evidence type="ECO:0000313" key="4">
    <source>
        <dbReference type="Proteomes" id="UP001163046"/>
    </source>
</evidence>
<proteinExistence type="inferred from homology"/>
<dbReference type="Proteomes" id="UP001163046">
    <property type="component" value="Unassembled WGS sequence"/>
</dbReference>
<comment type="similarity">
    <text evidence="1">Belongs to the protein kinase superfamily. ADCK protein kinase family.</text>
</comment>
<dbReference type="EMBL" id="MU827791">
    <property type="protein sequence ID" value="KAJ7330690.1"/>
    <property type="molecule type" value="Genomic_DNA"/>
</dbReference>